<dbReference type="EMBL" id="QPFP01000022">
    <property type="protein sequence ID" value="TEB30572.1"/>
    <property type="molecule type" value="Genomic_DNA"/>
</dbReference>
<dbReference type="Gene3D" id="3.80.10.10">
    <property type="entry name" value="Ribonuclease Inhibitor"/>
    <property type="match status" value="1"/>
</dbReference>
<dbReference type="Gene3D" id="1.20.1280.50">
    <property type="match status" value="1"/>
</dbReference>
<dbReference type="STRING" id="71717.A0A4Y7TAE7"/>
<evidence type="ECO:0000313" key="2">
    <source>
        <dbReference type="Proteomes" id="UP000298030"/>
    </source>
</evidence>
<dbReference type="PANTHER" id="PTHR38926">
    <property type="entry name" value="F-BOX DOMAIN CONTAINING PROTEIN, EXPRESSED"/>
    <property type="match status" value="1"/>
</dbReference>
<protein>
    <submittedName>
        <fullName evidence="1">Uncharacterized protein</fullName>
    </submittedName>
</protein>
<dbReference type="SUPFAM" id="SSF52047">
    <property type="entry name" value="RNI-like"/>
    <property type="match status" value="1"/>
</dbReference>
<keyword evidence="2" id="KW-1185">Reference proteome</keyword>
<sequence>MDSELRSLKRSYNTLCFPNQFPIEILSRIFIFCAAQATQQFDSDDGRSFSWVKVAHVCNHWREVALHCPELWSHLLFSNAELAETMLLRSKNAPLSFNLENCGHWLMDVLNTIVSQSHRLRSVEIFGDISSTILTDLTSPTPLLEKLVLEDSCSREIGRIPDNFLGASAPLLKCLKIEDLAIPTYAFLSQFPSLTDLEISETIPSDRETPLRMEGLLEMLQQLPSLESLTLSNCVPQRHGRHLFRAPNCMPRPS</sequence>
<dbReference type="Proteomes" id="UP000298030">
    <property type="component" value="Unassembled WGS sequence"/>
</dbReference>
<dbReference type="AlphaFoldDB" id="A0A4Y7TAE7"/>
<comment type="caution">
    <text evidence="1">The sequence shown here is derived from an EMBL/GenBank/DDBJ whole genome shotgun (WGS) entry which is preliminary data.</text>
</comment>
<dbReference type="PANTHER" id="PTHR38926:SF5">
    <property type="entry name" value="F-BOX AND LEUCINE-RICH REPEAT PROTEIN 6"/>
    <property type="match status" value="1"/>
</dbReference>
<dbReference type="InterPro" id="IPR032675">
    <property type="entry name" value="LRR_dom_sf"/>
</dbReference>
<organism evidence="1 2">
    <name type="scientific">Coprinellus micaceus</name>
    <name type="common">Glistening ink-cap mushroom</name>
    <name type="synonym">Coprinus micaceus</name>
    <dbReference type="NCBI Taxonomy" id="71717"/>
    <lineage>
        <taxon>Eukaryota</taxon>
        <taxon>Fungi</taxon>
        <taxon>Dikarya</taxon>
        <taxon>Basidiomycota</taxon>
        <taxon>Agaricomycotina</taxon>
        <taxon>Agaricomycetes</taxon>
        <taxon>Agaricomycetidae</taxon>
        <taxon>Agaricales</taxon>
        <taxon>Agaricineae</taxon>
        <taxon>Psathyrellaceae</taxon>
        <taxon>Coprinellus</taxon>
    </lineage>
</organism>
<gene>
    <name evidence="1" type="ORF">FA13DRAFT_520997</name>
</gene>
<reference evidence="1 2" key="1">
    <citation type="journal article" date="2019" name="Nat. Ecol. Evol.">
        <title>Megaphylogeny resolves global patterns of mushroom evolution.</title>
        <authorList>
            <person name="Varga T."/>
            <person name="Krizsan K."/>
            <person name="Foldi C."/>
            <person name="Dima B."/>
            <person name="Sanchez-Garcia M."/>
            <person name="Sanchez-Ramirez S."/>
            <person name="Szollosi G.J."/>
            <person name="Szarkandi J.G."/>
            <person name="Papp V."/>
            <person name="Albert L."/>
            <person name="Andreopoulos W."/>
            <person name="Angelini C."/>
            <person name="Antonin V."/>
            <person name="Barry K.W."/>
            <person name="Bougher N.L."/>
            <person name="Buchanan P."/>
            <person name="Buyck B."/>
            <person name="Bense V."/>
            <person name="Catcheside P."/>
            <person name="Chovatia M."/>
            <person name="Cooper J."/>
            <person name="Damon W."/>
            <person name="Desjardin D."/>
            <person name="Finy P."/>
            <person name="Geml J."/>
            <person name="Haridas S."/>
            <person name="Hughes K."/>
            <person name="Justo A."/>
            <person name="Karasinski D."/>
            <person name="Kautmanova I."/>
            <person name="Kiss B."/>
            <person name="Kocsube S."/>
            <person name="Kotiranta H."/>
            <person name="LaButti K.M."/>
            <person name="Lechner B.E."/>
            <person name="Liimatainen K."/>
            <person name="Lipzen A."/>
            <person name="Lukacs Z."/>
            <person name="Mihaltcheva S."/>
            <person name="Morgado L.N."/>
            <person name="Niskanen T."/>
            <person name="Noordeloos M.E."/>
            <person name="Ohm R.A."/>
            <person name="Ortiz-Santana B."/>
            <person name="Ovrebo C."/>
            <person name="Racz N."/>
            <person name="Riley R."/>
            <person name="Savchenko A."/>
            <person name="Shiryaev A."/>
            <person name="Soop K."/>
            <person name="Spirin V."/>
            <person name="Szebenyi C."/>
            <person name="Tomsovsky M."/>
            <person name="Tulloss R.E."/>
            <person name="Uehling J."/>
            <person name="Grigoriev I.V."/>
            <person name="Vagvolgyi C."/>
            <person name="Papp T."/>
            <person name="Martin F.M."/>
            <person name="Miettinen O."/>
            <person name="Hibbett D.S."/>
            <person name="Nagy L.G."/>
        </authorList>
    </citation>
    <scope>NUCLEOTIDE SEQUENCE [LARGE SCALE GENOMIC DNA]</scope>
    <source>
        <strain evidence="1 2">FP101781</strain>
    </source>
</reference>
<proteinExistence type="predicted"/>
<name>A0A4Y7TAE7_COPMI</name>
<accession>A0A4Y7TAE7</accession>
<evidence type="ECO:0000313" key="1">
    <source>
        <dbReference type="EMBL" id="TEB30572.1"/>
    </source>
</evidence>
<dbReference type="OrthoDB" id="3172239at2759"/>